<keyword evidence="5" id="KW-1185">Reference proteome</keyword>
<evidence type="ECO:0000313" key="5">
    <source>
        <dbReference type="Proteomes" id="UP000230161"/>
    </source>
</evidence>
<gene>
    <name evidence="4" type="ORF">CLV54_1253</name>
</gene>
<protein>
    <submittedName>
        <fullName evidence="4">Peptidase M23-like protein</fullName>
    </submittedName>
</protein>
<comment type="caution">
    <text evidence="4">The sequence shown here is derived from an EMBL/GenBank/DDBJ whole genome shotgun (WGS) entry which is preliminary data.</text>
</comment>
<dbReference type="GO" id="GO:0004222">
    <property type="term" value="F:metalloendopeptidase activity"/>
    <property type="evidence" value="ECO:0007669"/>
    <property type="project" value="TreeGrafter"/>
</dbReference>
<dbReference type="InterPro" id="IPR011055">
    <property type="entry name" value="Dup_hybrid_motif"/>
</dbReference>
<evidence type="ECO:0000256" key="1">
    <source>
        <dbReference type="ARBA" id="ARBA00022729"/>
    </source>
</evidence>
<dbReference type="EMBL" id="PGFB01000002">
    <property type="protein sequence ID" value="PJJ63583.1"/>
    <property type="molecule type" value="Genomic_DNA"/>
</dbReference>
<dbReference type="PANTHER" id="PTHR21666:SF289">
    <property type="entry name" value="L-ALA--D-GLU ENDOPEPTIDASE"/>
    <property type="match status" value="1"/>
</dbReference>
<dbReference type="PANTHER" id="PTHR21666">
    <property type="entry name" value="PEPTIDASE-RELATED"/>
    <property type="match status" value="1"/>
</dbReference>
<evidence type="ECO:0000256" key="2">
    <source>
        <dbReference type="SAM" id="MobiDB-lite"/>
    </source>
</evidence>
<dbReference type="CDD" id="cd12797">
    <property type="entry name" value="M23_peptidase"/>
    <property type="match status" value="1"/>
</dbReference>
<dbReference type="Proteomes" id="UP000230161">
    <property type="component" value="Unassembled WGS sequence"/>
</dbReference>
<evidence type="ECO:0000313" key="4">
    <source>
        <dbReference type="EMBL" id="PJJ63583.1"/>
    </source>
</evidence>
<name>A0A2M9BZT2_9MICO</name>
<dbReference type="Pfam" id="PF01551">
    <property type="entry name" value="Peptidase_M23"/>
    <property type="match status" value="1"/>
</dbReference>
<feature type="region of interest" description="Disordered" evidence="2">
    <location>
        <begin position="1"/>
        <end position="28"/>
    </location>
</feature>
<dbReference type="SUPFAM" id="SSF51261">
    <property type="entry name" value="Duplicated hybrid motif"/>
    <property type="match status" value="1"/>
</dbReference>
<dbReference type="InterPro" id="IPR050570">
    <property type="entry name" value="Cell_wall_metabolism_enzyme"/>
</dbReference>
<reference evidence="4 5" key="1">
    <citation type="submission" date="2017-11" db="EMBL/GenBank/DDBJ databases">
        <title>Genomic Encyclopedia of Archaeal and Bacterial Type Strains, Phase II (KMG-II): From Individual Species to Whole Genera.</title>
        <authorList>
            <person name="Goeker M."/>
        </authorList>
    </citation>
    <scope>NUCLEOTIDE SEQUENCE [LARGE SCALE GENOMIC DNA]</scope>
    <source>
        <strain evidence="4 5">DSM 25625</strain>
    </source>
</reference>
<sequence length="168" mass="16854">MLGAGSATAETPSAPGGGERPTGTDVAAAGTPWLWPLDGRNPIVRGFEAPPHPYGAGHRGIDIAATPGQLVRAPAAGTVSFAGVVVDRGVLSIAHPGGLVSSYEPVETQLAEGRSVSPGEAIATIDGTSHCGSSCLHLGVRLDGEYVSPLLLLGGIERAVLLPVVPAR</sequence>
<organism evidence="4 5">
    <name type="scientific">Compostimonas suwonensis</name>
    <dbReference type="NCBI Taxonomy" id="1048394"/>
    <lineage>
        <taxon>Bacteria</taxon>
        <taxon>Bacillati</taxon>
        <taxon>Actinomycetota</taxon>
        <taxon>Actinomycetes</taxon>
        <taxon>Micrococcales</taxon>
        <taxon>Microbacteriaceae</taxon>
        <taxon>Compostimonas</taxon>
    </lineage>
</organism>
<feature type="domain" description="M23ase beta-sheet core" evidence="3">
    <location>
        <begin position="57"/>
        <end position="149"/>
    </location>
</feature>
<dbReference type="InterPro" id="IPR016047">
    <property type="entry name" value="M23ase_b-sheet_dom"/>
</dbReference>
<accession>A0A2M9BZT2</accession>
<evidence type="ECO:0000259" key="3">
    <source>
        <dbReference type="Pfam" id="PF01551"/>
    </source>
</evidence>
<proteinExistence type="predicted"/>
<keyword evidence="1" id="KW-0732">Signal</keyword>
<dbReference type="AlphaFoldDB" id="A0A2M9BZT2"/>
<dbReference type="Gene3D" id="2.70.70.10">
    <property type="entry name" value="Glucose Permease (Domain IIA)"/>
    <property type="match status" value="1"/>
</dbReference>